<accession>A0A2W2BWY8</accession>
<dbReference type="InterPro" id="IPR032466">
    <property type="entry name" value="Metal_Hydrolase"/>
</dbReference>
<keyword evidence="3 6" id="KW-0378">Hydrolase</keyword>
<gene>
    <name evidence="6 9" type="primary">ade</name>
    <name evidence="9" type="ORF">DN068_13545</name>
</gene>
<dbReference type="HAMAP" id="MF_01518">
    <property type="entry name" value="Adenine_deamin"/>
    <property type="match status" value="1"/>
</dbReference>
<name>A0A2W2BWY8_9BACT</name>
<dbReference type="NCBIfam" id="TIGR01178">
    <property type="entry name" value="ade"/>
    <property type="match status" value="1"/>
</dbReference>
<dbReference type="OrthoDB" id="9775607at2"/>
<dbReference type="CDD" id="cd01295">
    <property type="entry name" value="AdeC"/>
    <property type="match status" value="1"/>
</dbReference>
<evidence type="ECO:0000313" key="10">
    <source>
        <dbReference type="Proteomes" id="UP000248745"/>
    </source>
</evidence>
<dbReference type="InterPro" id="IPR011059">
    <property type="entry name" value="Metal-dep_hydrolase_composite"/>
</dbReference>
<evidence type="ECO:0000256" key="1">
    <source>
        <dbReference type="ARBA" id="ARBA00006773"/>
    </source>
</evidence>
<dbReference type="Pfam" id="PF13382">
    <property type="entry name" value="Adenine_deam_C"/>
    <property type="match status" value="1"/>
</dbReference>
<evidence type="ECO:0000256" key="2">
    <source>
        <dbReference type="ARBA" id="ARBA00012782"/>
    </source>
</evidence>
<reference evidence="9 10" key="1">
    <citation type="submission" date="2018-06" db="EMBL/GenBank/DDBJ databases">
        <title>Mucibacter soli gen. nov., sp. nov., a new member of the family Chitinophagaceae producing mucin.</title>
        <authorList>
            <person name="Kim M.-K."/>
            <person name="Park S."/>
            <person name="Kim T.-S."/>
            <person name="Joung Y."/>
            <person name="Han J.-H."/>
            <person name="Kim S.B."/>
        </authorList>
    </citation>
    <scope>NUCLEOTIDE SEQUENCE [LARGE SCALE GENOMIC DNA]</scope>
    <source>
        <strain evidence="9 10">R1-15</strain>
    </source>
</reference>
<dbReference type="Pfam" id="PF01979">
    <property type="entry name" value="Amidohydro_1"/>
    <property type="match status" value="1"/>
</dbReference>
<dbReference type="Gene3D" id="3.20.20.140">
    <property type="entry name" value="Metal-dependent hydrolases"/>
    <property type="match status" value="1"/>
</dbReference>
<dbReference type="PANTHER" id="PTHR11113:SF2">
    <property type="entry name" value="ADENINE DEAMINASE"/>
    <property type="match status" value="1"/>
</dbReference>
<dbReference type="RefSeq" id="WP_110999468.1">
    <property type="nucleotide sequence ID" value="NZ_QKTW01000018.1"/>
</dbReference>
<feature type="domain" description="Adenine deaminase C-terminal" evidence="8">
    <location>
        <begin position="372"/>
        <end position="539"/>
    </location>
</feature>
<evidence type="ECO:0000256" key="3">
    <source>
        <dbReference type="ARBA" id="ARBA00022801"/>
    </source>
</evidence>
<dbReference type="AlphaFoldDB" id="A0A2W2BWY8"/>
<evidence type="ECO:0000259" key="7">
    <source>
        <dbReference type="Pfam" id="PF01979"/>
    </source>
</evidence>
<dbReference type="Gene3D" id="2.30.40.10">
    <property type="entry name" value="Urease, subunit C, domain 1"/>
    <property type="match status" value="1"/>
</dbReference>
<keyword evidence="10" id="KW-1185">Reference proteome</keyword>
<evidence type="ECO:0000256" key="6">
    <source>
        <dbReference type="HAMAP-Rule" id="MF_01518"/>
    </source>
</evidence>
<dbReference type="SUPFAM" id="SSF51338">
    <property type="entry name" value="Composite domain of metallo-dependent hydrolases"/>
    <property type="match status" value="1"/>
</dbReference>
<dbReference type="InterPro" id="IPR006680">
    <property type="entry name" value="Amidohydro-rel"/>
</dbReference>
<comment type="catalytic activity">
    <reaction evidence="5 6">
        <text>adenine + H2O + H(+) = hypoxanthine + NH4(+)</text>
        <dbReference type="Rhea" id="RHEA:23688"/>
        <dbReference type="ChEBI" id="CHEBI:15377"/>
        <dbReference type="ChEBI" id="CHEBI:15378"/>
        <dbReference type="ChEBI" id="CHEBI:16708"/>
        <dbReference type="ChEBI" id="CHEBI:17368"/>
        <dbReference type="ChEBI" id="CHEBI:28938"/>
        <dbReference type="EC" id="3.5.4.2"/>
    </reaction>
</comment>
<dbReference type="Proteomes" id="UP000248745">
    <property type="component" value="Unassembled WGS sequence"/>
</dbReference>
<comment type="caution">
    <text evidence="9">The sequence shown here is derived from an EMBL/GenBank/DDBJ whole genome shotgun (WGS) entry which is preliminary data.</text>
</comment>
<dbReference type="PANTHER" id="PTHR11113">
    <property type="entry name" value="N-ACETYLGLUCOSAMINE-6-PHOSPHATE DEACETYLASE"/>
    <property type="match status" value="1"/>
</dbReference>
<dbReference type="EMBL" id="QKTW01000018">
    <property type="protein sequence ID" value="PZF72373.1"/>
    <property type="molecule type" value="Genomic_DNA"/>
</dbReference>
<protein>
    <recommendedName>
        <fullName evidence="2 6">Adenine deaminase</fullName>
        <shortName evidence="6">Adenase</shortName>
        <shortName evidence="6">Adenine aminase</shortName>
        <ecNumber evidence="2 6">3.5.4.2</ecNumber>
    </recommendedName>
</protein>
<comment type="similarity">
    <text evidence="1 6">Belongs to the metallo-dependent hydrolases superfamily. Adenine deaminase family.</text>
</comment>
<keyword evidence="4 6" id="KW-0464">Manganese</keyword>
<feature type="domain" description="Amidohydrolase-related" evidence="7">
    <location>
        <begin position="43"/>
        <end position="323"/>
    </location>
</feature>
<evidence type="ECO:0000259" key="8">
    <source>
        <dbReference type="Pfam" id="PF13382"/>
    </source>
</evidence>
<dbReference type="SUPFAM" id="SSF51556">
    <property type="entry name" value="Metallo-dependent hydrolases"/>
    <property type="match status" value="1"/>
</dbReference>
<dbReference type="EC" id="3.5.4.2" evidence="2 6"/>
<dbReference type="GO" id="GO:0006146">
    <property type="term" value="P:adenine catabolic process"/>
    <property type="evidence" value="ECO:0007669"/>
    <property type="project" value="InterPro"/>
</dbReference>
<proteinExistence type="inferred from homology"/>
<dbReference type="InterPro" id="IPR006679">
    <property type="entry name" value="Adenine_deam"/>
</dbReference>
<evidence type="ECO:0000256" key="4">
    <source>
        <dbReference type="ARBA" id="ARBA00023211"/>
    </source>
</evidence>
<dbReference type="InterPro" id="IPR026912">
    <property type="entry name" value="Adenine_deam_C"/>
</dbReference>
<sequence>MNSFSIAGRYIDLFQRKIYPAEITVTDGIITAVTEKENVPQQYILPGFVDAHVHIESSMLIPTAFARLAVVHGTVATISDPHEIANVCGVPGVQYMIDNSKQTPFKIFFGAPSCVPATFFETAGAHLDAPTVAELLQHPDIWYLTEMMNYPGVLFKDAEVLAKIDAAKKVNKPVDGHAPGLRGEQAHAYAAAGITTDHECFTLEEALDKIEAGMQILIREGSAAKNFEALAPLLHSHPGKVMFCSDDKHPDDLVLHHINALVKRSLAKGYDLFDVLNAACVHPVLHYKIPVGLLRVGDPADFIVINNPAHFDVLQTYIGGKLVAEKGRSLLPLQAAETINNFKALPKKPIQFELRAKNNRPKIRVIDAVEGQLVTNELHMDGKVENGLLVSDVSNDVLKIAVVNRYEADAPIAIAFIKNFGLKHGALASTVGHDCHNIIAVGVDDASLCAAVNALIENKGGIAVAENVNEISSMPLPVAGLMTTGDGYEVAAQYAAIDEKAKLLGTKLHAPFMTLSFMALLVIPSLKLSDKGLFDGGKFEFTDVEMGLL</sequence>
<evidence type="ECO:0000256" key="5">
    <source>
        <dbReference type="ARBA" id="ARBA00047720"/>
    </source>
</evidence>
<organism evidence="9 10">
    <name type="scientific">Taibaiella soli</name>
    <dbReference type="NCBI Taxonomy" id="1649169"/>
    <lineage>
        <taxon>Bacteria</taxon>
        <taxon>Pseudomonadati</taxon>
        <taxon>Bacteroidota</taxon>
        <taxon>Chitinophagia</taxon>
        <taxon>Chitinophagales</taxon>
        <taxon>Chitinophagaceae</taxon>
        <taxon>Taibaiella</taxon>
    </lineage>
</organism>
<evidence type="ECO:0000313" key="9">
    <source>
        <dbReference type="EMBL" id="PZF72373.1"/>
    </source>
</evidence>
<comment type="cofactor">
    <cofactor evidence="6">
        <name>Mn(2+)</name>
        <dbReference type="ChEBI" id="CHEBI:29035"/>
    </cofactor>
</comment>
<dbReference type="GO" id="GO:0000034">
    <property type="term" value="F:adenine deaminase activity"/>
    <property type="evidence" value="ECO:0007669"/>
    <property type="project" value="UniProtKB-UniRule"/>
</dbReference>